<evidence type="ECO:0000256" key="1">
    <source>
        <dbReference type="ARBA" id="ARBA00002668"/>
    </source>
</evidence>
<dbReference type="Gene3D" id="3.30.710.10">
    <property type="entry name" value="Potassium Channel Kv1.1, Chain A"/>
    <property type="match status" value="1"/>
</dbReference>
<evidence type="ECO:0000313" key="5">
    <source>
        <dbReference type="RefSeq" id="XP_010505779.1"/>
    </source>
</evidence>
<evidence type="ECO:0000256" key="2">
    <source>
        <dbReference type="ARBA" id="ARBA00004906"/>
    </source>
</evidence>
<dbReference type="PANTHER" id="PTHR47274:SF3">
    <property type="entry name" value="BTB DOMAIN-CONTAINING PROTEIN"/>
    <property type="match status" value="1"/>
</dbReference>
<dbReference type="InterPro" id="IPR044784">
    <property type="entry name" value="At1g01640-like"/>
</dbReference>
<accession>A0ABM0YTU4</accession>
<sequence>MEKSSNKDGFLGGFRKLLTEQWQSDVQLKAGDSDEAEGATIPAHKLVLAARSEVFKRMLEPDGIKASPKVVETITLPEMKHEEVEALVDFIYSVDSSFSSASLKKHARSLYLAADKYDIPHLRDLCRTELISSLNSSNALSIFELAQIPFDFTLSNFAFNSIQTNLNVIADSDEFKLFVVNHPNLTVAIMKTSLRATTNNRFHCYYCGRAQW</sequence>
<organism evidence="4 5">
    <name type="scientific">Camelina sativa</name>
    <name type="common">False flax</name>
    <name type="synonym">Myagrum sativum</name>
    <dbReference type="NCBI Taxonomy" id="90675"/>
    <lineage>
        <taxon>Eukaryota</taxon>
        <taxon>Viridiplantae</taxon>
        <taxon>Streptophyta</taxon>
        <taxon>Embryophyta</taxon>
        <taxon>Tracheophyta</taxon>
        <taxon>Spermatophyta</taxon>
        <taxon>Magnoliopsida</taxon>
        <taxon>eudicotyledons</taxon>
        <taxon>Gunneridae</taxon>
        <taxon>Pentapetalae</taxon>
        <taxon>rosids</taxon>
        <taxon>malvids</taxon>
        <taxon>Brassicales</taxon>
        <taxon>Brassicaceae</taxon>
        <taxon>Camelineae</taxon>
        <taxon>Camelina</taxon>
    </lineage>
</organism>
<dbReference type="Proteomes" id="UP000694864">
    <property type="component" value="Chromosome 4"/>
</dbReference>
<reference evidence="5" key="2">
    <citation type="submission" date="2025-08" db="UniProtKB">
        <authorList>
            <consortium name="RefSeq"/>
        </authorList>
    </citation>
    <scope>IDENTIFICATION</scope>
    <source>
        <tissue evidence="5">Leaf</tissue>
    </source>
</reference>
<comment type="pathway">
    <text evidence="2">Protein modification; protein ubiquitination.</text>
</comment>
<evidence type="ECO:0000313" key="4">
    <source>
        <dbReference type="Proteomes" id="UP000694864"/>
    </source>
</evidence>
<dbReference type="SUPFAM" id="SSF54695">
    <property type="entry name" value="POZ domain"/>
    <property type="match status" value="1"/>
</dbReference>
<dbReference type="PANTHER" id="PTHR47274">
    <property type="entry name" value="BTB/POZ DOMAIN CONTAINING PROTEIN, EXPRESSED-RELATED"/>
    <property type="match status" value="1"/>
</dbReference>
<dbReference type="CDD" id="cd18186">
    <property type="entry name" value="BTB_POZ_ZBTB_KLHL-like"/>
    <property type="match status" value="1"/>
</dbReference>
<reference evidence="4" key="1">
    <citation type="journal article" date="2014" name="Nat. Commun.">
        <title>The emerging biofuel crop Camelina sativa retains a highly undifferentiated hexaploid genome structure.</title>
        <authorList>
            <person name="Kagale S."/>
            <person name="Koh C."/>
            <person name="Nixon J."/>
            <person name="Bollina V."/>
            <person name="Clarke W.E."/>
            <person name="Tuteja R."/>
            <person name="Spillane C."/>
            <person name="Robinson S.J."/>
            <person name="Links M.G."/>
            <person name="Clarke C."/>
            <person name="Higgins E.E."/>
            <person name="Huebert T."/>
            <person name="Sharpe A.G."/>
            <person name="Parkin I.A."/>
        </authorList>
    </citation>
    <scope>NUCLEOTIDE SEQUENCE [LARGE SCALE GENOMIC DNA]</scope>
    <source>
        <strain evidence="4">cv. DH55</strain>
    </source>
</reference>
<dbReference type="RefSeq" id="XP_010505779.1">
    <property type="nucleotide sequence ID" value="XM_010507477.1"/>
</dbReference>
<keyword evidence="4" id="KW-1185">Reference proteome</keyword>
<comment type="function">
    <text evidence="1">May act as a substrate-specific adapter of an E3 ubiquitin-protein ligase complex (CUL3-RBX1-BTB) which mediates the ubiquitination and subsequent proteasomal degradation of target proteins.</text>
</comment>
<proteinExistence type="predicted"/>
<evidence type="ECO:0000259" key="3">
    <source>
        <dbReference type="PROSITE" id="PS50097"/>
    </source>
</evidence>
<dbReference type="SMART" id="SM00225">
    <property type="entry name" value="BTB"/>
    <property type="match status" value="1"/>
</dbReference>
<dbReference type="PROSITE" id="PS50097">
    <property type="entry name" value="BTB"/>
    <property type="match status" value="1"/>
</dbReference>
<dbReference type="InterPro" id="IPR000210">
    <property type="entry name" value="BTB/POZ_dom"/>
</dbReference>
<gene>
    <name evidence="5" type="primary">LOC104782525</name>
</gene>
<dbReference type="Pfam" id="PF00651">
    <property type="entry name" value="BTB"/>
    <property type="match status" value="1"/>
</dbReference>
<protein>
    <submittedName>
        <fullName evidence="5">BTB/POZ domain-containing protein At2g40450</fullName>
    </submittedName>
</protein>
<dbReference type="InterPro" id="IPR011333">
    <property type="entry name" value="SKP1/BTB/POZ_sf"/>
</dbReference>
<name>A0ABM0YTU4_CAMSA</name>
<feature type="domain" description="BTB" evidence="3">
    <location>
        <begin position="24"/>
        <end position="100"/>
    </location>
</feature>
<dbReference type="GeneID" id="104782525"/>